<dbReference type="EMBL" id="MT144425">
    <property type="protein sequence ID" value="QJA53488.1"/>
    <property type="molecule type" value="Genomic_DNA"/>
</dbReference>
<evidence type="ECO:0000313" key="1">
    <source>
        <dbReference type="EMBL" id="QJA53488.1"/>
    </source>
</evidence>
<sequence length="67" mass="8288">MLSSSSDKYTSIYKDWYKPAYLRELFCKKLPRHLSRMWSKWIKGKLLRDIVKDEWKEEYKEGPEKWG</sequence>
<organism evidence="1">
    <name type="scientific">viral metagenome</name>
    <dbReference type="NCBI Taxonomy" id="1070528"/>
    <lineage>
        <taxon>unclassified sequences</taxon>
        <taxon>metagenomes</taxon>
        <taxon>organismal metagenomes</taxon>
    </lineage>
</organism>
<proteinExistence type="predicted"/>
<evidence type="ECO:0000313" key="2">
    <source>
        <dbReference type="EMBL" id="QJH98604.1"/>
    </source>
</evidence>
<protein>
    <submittedName>
        <fullName evidence="1">Uncharacterized protein</fullName>
    </submittedName>
</protein>
<name>A0A6H2A147_9ZZZZ</name>
<dbReference type="EMBL" id="MT144742">
    <property type="protein sequence ID" value="QJH98604.1"/>
    <property type="molecule type" value="Genomic_DNA"/>
</dbReference>
<dbReference type="AlphaFoldDB" id="A0A6H2A147"/>
<reference evidence="1" key="1">
    <citation type="submission" date="2020-03" db="EMBL/GenBank/DDBJ databases">
        <title>The deep terrestrial virosphere.</title>
        <authorList>
            <person name="Holmfeldt K."/>
            <person name="Nilsson E."/>
            <person name="Simone D."/>
            <person name="Lopez-Fernandez M."/>
            <person name="Wu X."/>
            <person name="de Brujin I."/>
            <person name="Lundin D."/>
            <person name="Andersson A."/>
            <person name="Bertilsson S."/>
            <person name="Dopson M."/>
        </authorList>
    </citation>
    <scope>NUCLEOTIDE SEQUENCE</scope>
    <source>
        <strain evidence="1">TM448A03585</strain>
        <strain evidence="2">TM448B01345</strain>
    </source>
</reference>
<accession>A0A6H2A147</accession>
<gene>
    <name evidence="1" type="ORF">TM448A03585_0009</name>
    <name evidence="2" type="ORF">TM448B01345_0022</name>
</gene>